<accession>A0A0P8DX11</accession>
<feature type="transmembrane region" description="Helical" evidence="1">
    <location>
        <begin position="17"/>
        <end position="35"/>
    </location>
</feature>
<dbReference type="EMBL" id="LKCM01000256">
    <property type="protein sequence ID" value="KPQ42212.1"/>
    <property type="molecule type" value="Genomic_DNA"/>
</dbReference>
<gene>
    <name evidence="2" type="ORF">MPEBLZ_03234</name>
</gene>
<proteinExistence type="predicted"/>
<sequence>MDEGVNYFYVSTFTYDAYIIFLSGYMATGISPASLKKNLRVYKET</sequence>
<evidence type="ECO:0000256" key="1">
    <source>
        <dbReference type="SAM" id="Phobius"/>
    </source>
</evidence>
<reference evidence="2 3" key="1">
    <citation type="submission" date="2015-09" db="EMBL/GenBank/DDBJ databases">
        <title>A metagenomics-based metabolic model of nitrate-dependent anaerobic oxidation of methane by Methanoperedens-like archaea.</title>
        <authorList>
            <person name="Arshad A."/>
            <person name="Speth D.R."/>
            <person name="De Graaf R.M."/>
            <person name="Op Den Camp H.J."/>
            <person name="Jetten M.S."/>
            <person name="Welte C.U."/>
        </authorList>
    </citation>
    <scope>NUCLEOTIDE SEQUENCE [LARGE SCALE GENOMIC DNA]</scope>
</reference>
<keyword evidence="1" id="KW-1133">Transmembrane helix</keyword>
<keyword evidence="1" id="KW-0812">Transmembrane</keyword>
<keyword evidence="1" id="KW-0472">Membrane</keyword>
<protein>
    <submittedName>
        <fullName evidence="2">Uncharacterized protein</fullName>
    </submittedName>
</protein>
<name>A0A0P8DX11_9EURY</name>
<evidence type="ECO:0000313" key="3">
    <source>
        <dbReference type="Proteomes" id="UP000050360"/>
    </source>
</evidence>
<dbReference type="Proteomes" id="UP000050360">
    <property type="component" value="Unassembled WGS sequence"/>
</dbReference>
<evidence type="ECO:0000313" key="2">
    <source>
        <dbReference type="EMBL" id="KPQ42212.1"/>
    </source>
</evidence>
<organism evidence="2 3">
    <name type="scientific">Candidatus Methanoperedens nitratireducens</name>
    <dbReference type="NCBI Taxonomy" id="1392998"/>
    <lineage>
        <taxon>Archaea</taxon>
        <taxon>Methanobacteriati</taxon>
        <taxon>Methanobacteriota</taxon>
        <taxon>Stenosarchaea group</taxon>
        <taxon>Methanomicrobia</taxon>
        <taxon>Methanosarcinales</taxon>
        <taxon>ANME-2 cluster</taxon>
        <taxon>Candidatus Methanoperedentaceae</taxon>
        <taxon>Candidatus Methanoperedens</taxon>
    </lineage>
</organism>
<dbReference type="AlphaFoldDB" id="A0A0P8DX11"/>
<comment type="caution">
    <text evidence="2">The sequence shown here is derived from an EMBL/GenBank/DDBJ whole genome shotgun (WGS) entry which is preliminary data.</text>
</comment>